<dbReference type="AlphaFoldDB" id="A0A2P6ME66"/>
<accession>A0A2P6ME66</accession>
<evidence type="ECO:0000313" key="1">
    <source>
        <dbReference type="EMBL" id="PRO64565.1"/>
    </source>
</evidence>
<organism evidence="1 2">
    <name type="scientific">Alkalicoccus urumqiensis</name>
    <name type="common">Bacillus urumqiensis</name>
    <dbReference type="NCBI Taxonomy" id="1548213"/>
    <lineage>
        <taxon>Bacteria</taxon>
        <taxon>Bacillati</taxon>
        <taxon>Bacillota</taxon>
        <taxon>Bacilli</taxon>
        <taxon>Bacillales</taxon>
        <taxon>Bacillaceae</taxon>
        <taxon>Alkalicoccus</taxon>
    </lineage>
</organism>
<name>A0A2P6ME66_ALKUR</name>
<reference evidence="1 2" key="1">
    <citation type="submission" date="2018-03" db="EMBL/GenBank/DDBJ databases">
        <title>Bacillus urumqiensis sp. nov., a moderately haloalkaliphilic bacterium isolated from a salt lake.</title>
        <authorList>
            <person name="Zhao B."/>
            <person name="Liao Z."/>
        </authorList>
    </citation>
    <scope>NUCLEOTIDE SEQUENCE [LARGE SCALE GENOMIC DNA]</scope>
    <source>
        <strain evidence="1 2">BZ-SZ-XJ18</strain>
    </source>
</reference>
<comment type="caution">
    <text evidence="1">The sequence shown here is derived from an EMBL/GenBank/DDBJ whole genome shotgun (WGS) entry which is preliminary data.</text>
</comment>
<gene>
    <name evidence="1" type="ORF">C6I21_13785</name>
</gene>
<proteinExistence type="predicted"/>
<dbReference type="EMBL" id="PVNS01000014">
    <property type="protein sequence ID" value="PRO64565.1"/>
    <property type="molecule type" value="Genomic_DNA"/>
</dbReference>
<keyword evidence="2" id="KW-1185">Reference proteome</keyword>
<protein>
    <submittedName>
        <fullName evidence="1">Uncharacterized protein</fullName>
    </submittedName>
</protein>
<sequence>MNHMEDELINRVINVVISARREELGIPSYGLLSKKTHDSAYHVWTNYNGKMVHLDPVFGRDLDIEVTKVDLTEENIDEKNTADSGSAKLTHEKAKAVEIKRTICGRG</sequence>
<dbReference type="Proteomes" id="UP000243650">
    <property type="component" value="Unassembled WGS sequence"/>
</dbReference>
<evidence type="ECO:0000313" key="2">
    <source>
        <dbReference type="Proteomes" id="UP000243650"/>
    </source>
</evidence>